<comment type="similarity">
    <text evidence="1 2">Belongs to the anti-sigma-factor antagonist family.</text>
</comment>
<dbReference type="AlphaFoldDB" id="A0A918U8D7"/>
<evidence type="ECO:0000256" key="1">
    <source>
        <dbReference type="ARBA" id="ARBA00009013"/>
    </source>
</evidence>
<dbReference type="Pfam" id="PF01740">
    <property type="entry name" value="STAS"/>
    <property type="match status" value="1"/>
</dbReference>
<keyword evidence="5" id="KW-1185">Reference proteome</keyword>
<dbReference type="InterPro" id="IPR036513">
    <property type="entry name" value="STAS_dom_sf"/>
</dbReference>
<gene>
    <name evidence="4" type="primary">rsbV</name>
    <name evidence="4" type="ORF">GCM10010358_72120</name>
</gene>
<dbReference type="SUPFAM" id="SSF52091">
    <property type="entry name" value="SpoIIaa-like"/>
    <property type="match status" value="1"/>
</dbReference>
<reference evidence="4" key="1">
    <citation type="journal article" date="2014" name="Int. J. Syst. Evol. Microbiol.">
        <title>Complete genome sequence of Corynebacterium casei LMG S-19264T (=DSM 44701T), isolated from a smear-ripened cheese.</title>
        <authorList>
            <consortium name="US DOE Joint Genome Institute (JGI-PGF)"/>
            <person name="Walter F."/>
            <person name="Albersmeier A."/>
            <person name="Kalinowski J."/>
            <person name="Ruckert C."/>
        </authorList>
    </citation>
    <scope>NUCLEOTIDE SEQUENCE</scope>
    <source>
        <strain evidence="4">JCM 4790</strain>
    </source>
</reference>
<dbReference type="InterPro" id="IPR003658">
    <property type="entry name" value="Anti-sigma_ant"/>
</dbReference>
<name>A0A918U8D7_9ACTN</name>
<organism evidence="4 5">
    <name type="scientific">Streptomyces minutiscleroticus</name>
    <dbReference type="NCBI Taxonomy" id="68238"/>
    <lineage>
        <taxon>Bacteria</taxon>
        <taxon>Bacillati</taxon>
        <taxon>Actinomycetota</taxon>
        <taxon>Actinomycetes</taxon>
        <taxon>Kitasatosporales</taxon>
        <taxon>Streptomycetaceae</taxon>
        <taxon>Streptomyces</taxon>
    </lineage>
</organism>
<protein>
    <recommendedName>
        <fullName evidence="2">Anti-sigma factor antagonist</fullName>
    </recommendedName>
</protein>
<evidence type="ECO:0000256" key="2">
    <source>
        <dbReference type="RuleBase" id="RU003749"/>
    </source>
</evidence>
<dbReference type="CDD" id="cd07043">
    <property type="entry name" value="STAS_anti-anti-sigma_factors"/>
    <property type="match status" value="1"/>
</dbReference>
<dbReference type="PANTHER" id="PTHR33495">
    <property type="entry name" value="ANTI-SIGMA FACTOR ANTAGONIST TM_1081-RELATED-RELATED"/>
    <property type="match status" value="1"/>
</dbReference>
<dbReference type="RefSeq" id="WP_190194527.1">
    <property type="nucleotide sequence ID" value="NZ_BMVU01000067.1"/>
</dbReference>
<evidence type="ECO:0000259" key="3">
    <source>
        <dbReference type="PROSITE" id="PS50801"/>
    </source>
</evidence>
<dbReference type="Gene3D" id="3.30.750.24">
    <property type="entry name" value="STAS domain"/>
    <property type="match status" value="1"/>
</dbReference>
<evidence type="ECO:0000313" key="4">
    <source>
        <dbReference type="EMBL" id="GGY08699.1"/>
    </source>
</evidence>
<evidence type="ECO:0000313" key="5">
    <source>
        <dbReference type="Proteomes" id="UP000619244"/>
    </source>
</evidence>
<dbReference type="PANTHER" id="PTHR33495:SF2">
    <property type="entry name" value="ANTI-SIGMA FACTOR ANTAGONIST TM_1081-RELATED"/>
    <property type="match status" value="1"/>
</dbReference>
<accession>A0A918U8D7</accession>
<dbReference type="Proteomes" id="UP000619244">
    <property type="component" value="Unassembled WGS sequence"/>
</dbReference>
<feature type="domain" description="STAS" evidence="3">
    <location>
        <begin position="13"/>
        <end position="121"/>
    </location>
</feature>
<comment type="caution">
    <text evidence="4">The sequence shown here is derived from an EMBL/GenBank/DDBJ whole genome shotgun (WGS) entry which is preliminary data.</text>
</comment>
<dbReference type="InterPro" id="IPR002645">
    <property type="entry name" value="STAS_dom"/>
</dbReference>
<dbReference type="EMBL" id="BMVU01000067">
    <property type="protein sequence ID" value="GGY08699.1"/>
    <property type="molecule type" value="Genomic_DNA"/>
</dbReference>
<proteinExistence type="inferred from homology"/>
<dbReference type="PROSITE" id="PS50801">
    <property type="entry name" value="STAS"/>
    <property type="match status" value="1"/>
</dbReference>
<dbReference type="NCBIfam" id="TIGR00377">
    <property type="entry name" value="ant_ant_sig"/>
    <property type="match status" value="1"/>
</dbReference>
<dbReference type="GO" id="GO:0043856">
    <property type="term" value="F:anti-sigma factor antagonist activity"/>
    <property type="evidence" value="ECO:0007669"/>
    <property type="project" value="InterPro"/>
</dbReference>
<reference evidence="4" key="2">
    <citation type="submission" date="2020-09" db="EMBL/GenBank/DDBJ databases">
        <authorList>
            <person name="Sun Q."/>
            <person name="Ohkuma M."/>
        </authorList>
    </citation>
    <scope>NUCLEOTIDE SEQUENCE</scope>
    <source>
        <strain evidence="4">JCM 4790</strain>
    </source>
</reference>
<sequence>MSVPFGTDGPSRLSVIRTIHDDVTVISMQGEIDLYTAPRLRQVLTADRAGHPAHVVIDFKWVDFMDSSGLNALLALRRAAQEVSGWVRLAGMQPSVRRVLEFSGLTAVFDCYPTVHRALTV</sequence>